<gene>
    <name evidence="6" type="primary">SMUG1</name>
</gene>
<evidence type="ECO:0000256" key="4">
    <source>
        <dbReference type="ARBA" id="ARBA00023204"/>
    </source>
</evidence>
<sequence>MAGSALRAPGREQEQEEEEERDEDEDEAGGDVAAAFLRLEQELNRLLRELPPPGEPVTHIYRPLDYAWEPHSDFVRRYCRAPKRVLFLGMNPGPFGMAQTGVPFGEVWHVREWLRVRGGVQRPHPEHPKRPVLGLSCRRAEVSGARFWGLIRRLCPEPRLFFRHCFVHNHCPLLFLSASGRNVPPSDLPPPPPPPLAGALRPGAGAGAAGAGRGAGAGAGPLRRAARPQRRGGRGAGGQGGGVAPSLPAEPPRQPRLGGAGRGQAAGAGGARHAGGAGGRGKGKRGRGERRGIAPGQGFRAWGRV</sequence>
<reference evidence="6" key="3">
    <citation type="submission" date="2025-09" db="UniProtKB">
        <authorList>
            <consortium name="Ensembl"/>
        </authorList>
    </citation>
    <scope>IDENTIFICATION</scope>
</reference>
<dbReference type="SUPFAM" id="SSF52141">
    <property type="entry name" value="Uracil-DNA glycosylase-like"/>
    <property type="match status" value="1"/>
</dbReference>
<dbReference type="GO" id="GO:0003677">
    <property type="term" value="F:DNA binding"/>
    <property type="evidence" value="ECO:0007669"/>
    <property type="project" value="UniProtKB-KW"/>
</dbReference>
<feature type="compositionally biased region" description="Pro residues" evidence="5">
    <location>
        <begin position="186"/>
        <end position="196"/>
    </location>
</feature>
<feature type="compositionally biased region" description="Gly residues" evidence="5">
    <location>
        <begin position="234"/>
        <end position="243"/>
    </location>
</feature>
<proteinExistence type="predicted"/>
<dbReference type="GO" id="GO:0017065">
    <property type="term" value="F:single-strand selective uracil DNA N-glycosylase activity"/>
    <property type="evidence" value="ECO:0007669"/>
    <property type="project" value="InterPro"/>
</dbReference>
<dbReference type="Gene3D" id="3.40.470.10">
    <property type="entry name" value="Uracil-DNA glycosylase-like domain"/>
    <property type="match status" value="1"/>
</dbReference>
<dbReference type="GO" id="GO:0000703">
    <property type="term" value="F:oxidized pyrimidine nucleobase lesion DNA N-glycosylase activity"/>
    <property type="evidence" value="ECO:0007669"/>
    <property type="project" value="TreeGrafter"/>
</dbReference>
<evidence type="ECO:0000256" key="5">
    <source>
        <dbReference type="SAM" id="MobiDB-lite"/>
    </source>
</evidence>
<dbReference type="AlphaFoldDB" id="A0A672UBB8"/>
<feature type="compositionally biased region" description="Gly residues" evidence="5">
    <location>
        <begin position="258"/>
        <end position="280"/>
    </location>
</feature>
<feature type="compositionally biased region" description="Gly residues" evidence="5">
    <location>
        <begin position="204"/>
        <end position="219"/>
    </location>
</feature>
<dbReference type="Ensembl" id="ENSSHBT00005013942.1">
    <property type="protein sequence ID" value="ENSSHBP00005011570.1"/>
    <property type="gene ID" value="ENSSHBG00005010094.1"/>
</dbReference>
<protein>
    <submittedName>
        <fullName evidence="6">Single-strand-selective monofunctional uracil-DNA glycosylase 1</fullName>
    </submittedName>
</protein>
<keyword evidence="7" id="KW-1185">Reference proteome</keyword>
<evidence type="ECO:0000256" key="3">
    <source>
        <dbReference type="ARBA" id="ARBA00023125"/>
    </source>
</evidence>
<feature type="compositionally biased region" description="Acidic residues" evidence="5">
    <location>
        <begin position="14"/>
        <end position="29"/>
    </location>
</feature>
<evidence type="ECO:0000256" key="2">
    <source>
        <dbReference type="ARBA" id="ARBA00022801"/>
    </source>
</evidence>
<keyword evidence="1" id="KW-0227">DNA damage</keyword>
<keyword evidence="2" id="KW-0378">Hydrolase</keyword>
<dbReference type="PANTHER" id="PTHR13235">
    <property type="entry name" value="SINGLE-STRAND SELECTIVE MONOFUNCTIONAL URACIL DNA GLYCOSYLASE"/>
    <property type="match status" value="1"/>
</dbReference>
<dbReference type="PANTHER" id="PTHR13235:SF2">
    <property type="entry name" value="SINGLE-STRAND SELECTIVE MONOFUNCTIONAL URACIL DNA GLYCOSYLASE"/>
    <property type="match status" value="1"/>
</dbReference>
<dbReference type="GeneTree" id="ENSGT00390000004897"/>
<keyword evidence="3" id="KW-0238">DNA-binding</keyword>
<dbReference type="InterPro" id="IPR036895">
    <property type="entry name" value="Uracil-DNA_glycosylase-like_sf"/>
</dbReference>
<reference evidence="6 7" key="1">
    <citation type="submission" date="2019-11" db="EMBL/GenBank/DDBJ databases">
        <title>Strigops habroptila (kakapo) genome, bStrHab1, primary haplotype, v2.</title>
        <authorList>
            <person name="Jarvis E.D."/>
            <person name="Howard J."/>
            <person name="Rhie A."/>
            <person name="Phillippy A."/>
            <person name="Korlach J."/>
            <person name="Digby A."/>
            <person name="Iorns D."/>
            <person name="Eason D."/>
            <person name="Robertson B."/>
            <person name="Raemaekers T."/>
            <person name="Howe K."/>
            <person name="Lewin H."/>
            <person name="Damas J."/>
            <person name="Hastie A."/>
            <person name="Tracey A."/>
            <person name="Chow W."/>
            <person name="Fedrigo O."/>
        </authorList>
    </citation>
    <scope>NUCLEOTIDE SEQUENCE [LARGE SCALE GENOMIC DNA]</scope>
</reference>
<evidence type="ECO:0000256" key="1">
    <source>
        <dbReference type="ARBA" id="ARBA00022763"/>
    </source>
</evidence>
<feature type="compositionally biased region" description="Basic residues" evidence="5">
    <location>
        <begin position="224"/>
        <end position="233"/>
    </location>
</feature>
<reference evidence="6" key="2">
    <citation type="submission" date="2025-08" db="UniProtKB">
        <authorList>
            <consortium name="Ensembl"/>
        </authorList>
    </citation>
    <scope>IDENTIFICATION</scope>
</reference>
<name>A0A672UBB8_STRHB</name>
<accession>A0A672UBB8</accession>
<evidence type="ECO:0000313" key="7">
    <source>
        <dbReference type="Proteomes" id="UP000472266"/>
    </source>
</evidence>
<keyword evidence="4" id="KW-0234">DNA repair</keyword>
<dbReference type="InterPro" id="IPR039134">
    <property type="entry name" value="SMUG1"/>
</dbReference>
<dbReference type="GO" id="GO:0006284">
    <property type="term" value="P:base-excision repair"/>
    <property type="evidence" value="ECO:0007669"/>
    <property type="project" value="InterPro"/>
</dbReference>
<feature type="region of interest" description="Disordered" evidence="5">
    <location>
        <begin position="1"/>
        <end position="31"/>
    </location>
</feature>
<evidence type="ECO:0000313" key="6">
    <source>
        <dbReference type="Ensembl" id="ENSSHBP00005011570.1"/>
    </source>
</evidence>
<feature type="region of interest" description="Disordered" evidence="5">
    <location>
        <begin position="183"/>
        <end position="305"/>
    </location>
</feature>
<organism evidence="6 7">
    <name type="scientific">Strigops habroptila</name>
    <name type="common">Kakapo</name>
    <dbReference type="NCBI Taxonomy" id="2489341"/>
    <lineage>
        <taxon>Eukaryota</taxon>
        <taxon>Metazoa</taxon>
        <taxon>Chordata</taxon>
        <taxon>Craniata</taxon>
        <taxon>Vertebrata</taxon>
        <taxon>Euteleostomi</taxon>
        <taxon>Archelosauria</taxon>
        <taxon>Archosauria</taxon>
        <taxon>Dinosauria</taxon>
        <taxon>Saurischia</taxon>
        <taxon>Theropoda</taxon>
        <taxon>Coelurosauria</taxon>
        <taxon>Aves</taxon>
        <taxon>Neognathae</taxon>
        <taxon>Neoaves</taxon>
        <taxon>Telluraves</taxon>
        <taxon>Australaves</taxon>
        <taxon>Psittaciformes</taxon>
        <taxon>Psittacidae</taxon>
        <taxon>Strigops</taxon>
    </lineage>
</organism>
<dbReference type="Proteomes" id="UP000472266">
    <property type="component" value="Chromosome 23"/>
</dbReference>